<gene>
    <name evidence="8" type="ORF">JO379_000411</name>
</gene>
<accession>A0ABS4XWS2</accession>
<keyword evidence="3" id="KW-0472">Membrane</keyword>
<dbReference type="GeneID" id="91567297"/>
<evidence type="ECO:0000313" key="9">
    <source>
        <dbReference type="Proteomes" id="UP001519291"/>
    </source>
</evidence>
<dbReference type="InterPro" id="IPR025971">
    <property type="entry name" value="LppP/LprE"/>
</dbReference>
<dbReference type="EMBL" id="JAGIOH010000001">
    <property type="protein sequence ID" value="MBP2400942.1"/>
    <property type="molecule type" value="Genomic_DNA"/>
</dbReference>
<evidence type="ECO:0000256" key="3">
    <source>
        <dbReference type="ARBA" id="ARBA00023136"/>
    </source>
</evidence>
<evidence type="ECO:0000256" key="4">
    <source>
        <dbReference type="ARBA" id="ARBA00023139"/>
    </source>
</evidence>
<dbReference type="Proteomes" id="UP001519291">
    <property type="component" value="Unassembled WGS sequence"/>
</dbReference>
<reference evidence="8 9" key="1">
    <citation type="submission" date="2021-03" db="EMBL/GenBank/DDBJ databases">
        <title>Sequencing the genomes of 1000 actinobacteria strains.</title>
        <authorList>
            <person name="Klenk H.-P."/>
        </authorList>
    </citation>
    <scope>NUCLEOTIDE SEQUENCE [LARGE SCALE GENOMIC DNA]</scope>
    <source>
        <strain evidence="8 9">DSM 41480</strain>
    </source>
</reference>
<feature type="signal peptide" evidence="7">
    <location>
        <begin position="1"/>
        <end position="20"/>
    </location>
</feature>
<feature type="region of interest" description="Disordered" evidence="6">
    <location>
        <begin position="23"/>
        <end position="68"/>
    </location>
</feature>
<proteinExistence type="predicted"/>
<feature type="chain" id="PRO_5045167390" description="LppP/LprE lipoprotein" evidence="7">
    <location>
        <begin position="21"/>
        <end position="194"/>
    </location>
</feature>
<evidence type="ECO:0000256" key="2">
    <source>
        <dbReference type="ARBA" id="ARBA00022729"/>
    </source>
</evidence>
<organism evidence="8 9">
    <name type="scientific">Streptomyces syringium</name>
    <dbReference type="NCBI Taxonomy" id="76729"/>
    <lineage>
        <taxon>Bacteria</taxon>
        <taxon>Bacillati</taxon>
        <taxon>Actinomycetota</taxon>
        <taxon>Actinomycetes</taxon>
        <taxon>Kitasatosporales</taxon>
        <taxon>Streptomycetaceae</taxon>
        <taxon>Streptomyces</taxon>
    </lineage>
</organism>
<keyword evidence="1" id="KW-1003">Cell membrane</keyword>
<keyword evidence="2 7" id="KW-0732">Signal</keyword>
<comment type="caution">
    <text evidence="8">The sequence shown here is derived from an EMBL/GenBank/DDBJ whole genome shotgun (WGS) entry which is preliminary data.</text>
</comment>
<keyword evidence="4" id="KW-0564">Palmitate</keyword>
<feature type="compositionally biased region" description="Low complexity" evidence="6">
    <location>
        <begin position="39"/>
        <end position="63"/>
    </location>
</feature>
<name>A0ABS4XWS2_9ACTN</name>
<protein>
    <recommendedName>
        <fullName evidence="10">LppP/LprE lipoprotein</fullName>
    </recommendedName>
</protein>
<evidence type="ECO:0008006" key="10">
    <source>
        <dbReference type="Google" id="ProtNLM"/>
    </source>
</evidence>
<keyword evidence="9" id="KW-1185">Reference proteome</keyword>
<dbReference type="Pfam" id="PF14041">
    <property type="entry name" value="Lipoprotein_21"/>
    <property type="match status" value="1"/>
</dbReference>
<sequence length="194" mass="20725">MHLPRAVPALTLLALCAATGCTTSTSPDEVRARPSSGRPTGPAGSSSEAAPAGSRAPSSASPGGERDDFEARTVRRLMAEAGVSDVFNDPADQPGPLRAVAGNCPHVVTDCQVLYFFHGSRKVGDLTTEVVSVRSSDGRTVTVRFPQFRTGDPQCCPSGQPKDVRWRWEGSSLKADFTLPPGAKWNHLDRKPRW</sequence>
<keyword evidence="5" id="KW-0449">Lipoprotein</keyword>
<evidence type="ECO:0000256" key="1">
    <source>
        <dbReference type="ARBA" id="ARBA00022475"/>
    </source>
</evidence>
<dbReference type="RefSeq" id="WP_209513480.1">
    <property type="nucleotide sequence ID" value="NZ_JAGIOH010000001.1"/>
</dbReference>
<dbReference type="PROSITE" id="PS51257">
    <property type="entry name" value="PROKAR_LIPOPROTEIN"/>
    <property type="match status" value="1"/>
</dbReference>
<evidence type="ECO:0000256" key="6">
    <source>
        <dbReference type="SAM" id="MobiDB-lite"/>
    </source>
</evidence>
<evidence type="ECO:0000313" key="8">
    <source>
        <dbReference type="EMBL" id="MBP2400942.1"/>
    </source>
</evidence>
<evidence type="ECO:0000256" key="5">
    <source>
        <dbReference type="ARBA" id="ARBA00023288"/>
    </source>
</evidence>
<evidence type="ECO:0000256" key="7">
    <source>
        <dbReference type="SAM" id="SignalP"/>
    </source>
</evidence>